<dbReference type="Proteomes" id="UP000007813">
    <property type="component" value="Unassembled WGS sequence"/>
</dbReference>
<dbReference type="AlphaFoldDB" id="J2ZXY5"/>
<evidence type="ECO:0000313" key="1">
    <source>
        <dbReference type="EMBL" id="EJN57888.1"/>
    </source>
</evidence>
<comment type="caution">
    <text evidence="1">The sequence shown here is derived from an EMBL/GenBank/DDBJ whole genome shotgun (WGS) entry which is preliminary data.</text>
</comment>
<protein>
    <submittedName>
        <fullName evidence="1">Uncharacterized protein</fullName>
    </submittedName>
</protein>
<organism evidence="1 2">
    <name type="scientific">Halogranum salarium B-1</name>
    <dbReference type="NCBI Taxonomy" id="1210908"/>
    <lineage>
        <taxon>Archaea</taxon>
        <taxon>Methanobacteriati</taxon>
        <taxon>Methanobacteriota</taxon>
        <taxon>Stenosarchaea group</taxon>
        <taxon>Halobacteria</taxon>
        <taxon>Halobacteriales</taxon>
        <taxon>Haloferacaceae</taxon>
    </lineage>
</organism>
<name>J2ZXY5_9EURY</name>
<accession>J2ZXY5</accession>
<evidence type="ECO:0000313" key="2">
    <source>
        <dbReference type="Proteomes" id="UP000007813"/>
    </source>
</evidence>
<gene>
    <name evidence="1" type="ORF">HSB1_33050</name>
</gene>
<dbReference type="EMBL" id="ALJD01000009">
    <property type="protein sequence ID" value="EJN57888.1"/>
    <property type="molecule type" value="Genomic_DNA"/>
</dbReference>
<reference evidence="1 2" key="1">
    <citation type="journal article" date="2012" name="J. Bacteriol.">
        <title>Draft Genome Sequence of the Extremely Halophilic Archaeon Halogranum salarium B-1T.</title>
        <authorList>
            <person name="Kim K.K."/>
            <person name="Lee K.C."/>
            <person name="Lee J.S."/>
        </authorList>
    </citation>
    <scope>NUCLEOTIDE SEQUENCE [LARGE SCALE GENOMIC DNA]</scope>
    <source>
        <strain evidence="1 2">B-1</strain>
    </source>
</reference>
<sequence>MEIIDRLDSQLVRVGNESGSVVGTVTPRISVLERWEAQKATSRPAMSL</sequence>
<proteinExistence type="predicted"/>